<feature type="domain" description="Histidine kinase" evidence="8">
    <location>
        <begin position="413"/>
        <end position="634"/>
    </location>
</feature>
<feature type="domain" description="PAS" evidence="10">
    <location>
        <begin position="23"/>
        <end position="91"/>
    </location>
</feature>
<keyword evidence="3 5" id="KW-0597">Phosphoprotein</keyword>
<dbReference type="PRINTS" id="PR00344">
    <property type="entry name" value="BCTRLSENSOR"/>
</dbReference>
<feature type="modified residue" description="Phosphohistidine" evidence="4">
    <location>
        <position position="849"/>
    </location>
</feature>
<dbReference type="InterPro" id="IPR036890">
    <property type="entry name" value="HATPase_C_sf"/>
</dbReference>
<dbReference type="CDD" id="cd00130">
    <property type="entry name" value="PAS"/>
    <property type="match status" value="3"/>
</dbReference>
<dbReference type="InterPro" id="IPR003594">
    <property type="entry name" value="HATPase_dom"/>
</dbReference>
<dbReference type="PROSITE" id="PS50113">
    <property type="entry name" value="PAC"/>
    <property type="match status" value="2"/>
</dbReference>
<dbReference type="GO" id="GO:0000155">
    <property type="term" value="F:phosphorelay sensor kinase activity"/>
    <property type="evidence" value="ECO:0007669"/>
    <property type="project" value="InterPro"/>
</dbReference>
<evidence type="ECO:0000256" key="5">
    <source>
        <dbReference type="PROSITE-ProRule" id="PRU00169"/>
    </source>
</evidence>
<organism evidence="13 14">
    <name type="scientific">Aminomonas paucivorans DSM 12260</name>
    <dbReference type="NCBI Taxonomy" id="584708"/>
    <lineage>
        <taxon>Bacteria</taxon>
        <taxon>Thermotogati</taxon>
        <taxon>Synergistota</taxon>
        <taxon>Synergistia</taxon>
        <taxon>Synergistales</taxon>
        <taxon>Synergistaceae</taxon>
        <taxon>Aminomonas</taxon>
    </lineage>
</organism>
<dbReference type="InterPro" id="IPR008207">
    <property type="entry name" value="Sig_transdc_His_kin_Hpt_dom"/>
</dbReference>
<proteinExistence type="predicted"/>
<dbReference type="FunFam" id="3.30.565.10:FF:000010">
    <property type="entry name" value="Sensor histidine kinase RcsC"/>
    <property type="match status" value="1"/>
</dbReference>
<dbReference type="eggNOG" id="COG2205">
    <property type="taxonomic scope" value="Bacteria"/>
</dbReference>
<dbReference type="Gene3D" id="3.40.50.2300">
    <property type="match status" value="1"/>
</dbReference>
<feature type="modified residue" description="4-aspartylphosphate" evidence="5">
    <location>
        <position position="706"/>
    </location>
</feature>
<feature type="domain" description="PAS" evidence="10">
    <location>
        <begin position="270"/>
        <end position="316"/>
    </location>
</feature>
<dbReference type="InterPro" id="IPR001610">
    <property type="entry name" value="PAC"/>
</dbReference>
<dbReference type="GO" id="GO:0005524">
    <property type="term" value="F:ATP binding"/>
    <property type="evidence" value="ECO:0007669"/>
    <property type="project" value="UniProtKB-KW"/>
</dbReference>
<dbReference type="InterPro" id="IPR013656">
    <property type="entry name" value="PAS_4"/>
</dbReference>
<feature type="domain" description="PAS" evidence="10">
    <location>
        <begin position="146"/>
        <end position="201"/>
    </location>
</feature>
<dbReference type="InterPro" id="IPR000700">
    <property type="entry name" value="PAS-assoc_C"/>
</dbReference>
<dbReference type="PaxDb" id="584708-Apau_0733"/>
<keyword evidence="14" id="KW-1185">Reference proteome</keyword>
<dbReference type="Pfam" id="PF08448">
    <property type="entry name" value="PAS_4"/>
    <property type="match status" value="1"/>
</dbReference>
<evidence type="ECO:0000259" key="12">
    <source>
        <dbReference type="PROSITE" id="PS50894"/>
    </source>
</evidence>
<dbReference type="Pfam" id="PF13426">
    <property type="entry name" value="PAS_9"/>
    <property type="match status" value="1"/>
</dbReference>
<dbReference type="NCBIfam" id="TIGR00229">
    <property type="entry name" value="sensory_box"/>
    <property type="match status" value="3"/>
</dbReference>
<dbReference type="PROSITE" id="PS50110">
    <property type="entry name" value="RESPONSE_REGULATORY"/>
    <property type="match status" value="1"/>
</dbReference>
<dbReference type="HOGENOM" id="CLU_000445_114_15_0"/>
<dbReference type="Gene3D" id="3.30.565.10">
    <property type="entry name" value="Histidine kinase-like ATPase, C-terminal domain"/>
    <property type="match status" value="1"/>
</dbReference>
<dbReference type="CDD" id="cd17546">
    <property type="entry name" value="REC_hyHK_CKI1_RcsC-like"/>
    <property type="match status" value="1"/>
</dbReference>
<evidence type="ECO:0000256" key="7">
    <source>
        <dbReference type="SAM" id="MobiDB-lite"/>
    </source>
</evidence>
<feature type="domain" description="Response regulatory" evidence="9">
    <location>
        <begin position="657"/>
        <end position="776"/>
    </location>
</feature>
<dbReference type="SMART" id="SM00086">
    <property type="entry name" value="PAC"/>
    <property type="match status" value="3"/>
</dbReference>
<dbReference type="PROSITE" id="PS50112">
    <property type="entry name" value="PAS"/>
    <property type="match status" value="3"/>
</dbReference>
<accession>E3CV04</accession>
<dbReference type="eggNOG" id="COG5000">
    <property type="taxonomic scope" value="Bacteria"/>
</dbReference>
<dbReference type="SMART" id="SM00388">
    <property type="entry name" value="HisKA"/>
    <property type="match status" value="1"/>
</dbReference>
<dbReference type="InterPro" id="IPR035965">
    <property type="entry name" value="PAS-like_dom_sf"/>
</dbReference>
<name>E3CV04_9BACT</name>
<dbReference type="InterPro" id="IPR005467">
    <property type="entry name" value="His_kinase_dom"/>
</dbReference>
<dbReference type="InterPro" id="IPR004358">
    <property type="entry name" value="Sig_transdc_His_kin-like_C"/>
</dbReference>
<dbReference type="AlphaFoldDB" id="E3CV04"/>
<keyword evidence="6" id="KW-0175">Coiled coil</keyword>
<reference evidence="13 14" key="1">
    <citation type="journal article" date="2010" name="Stand. Genomic Sci.">
        <title>Non-contiguous finished genome sequence of Aminomonas paucivorans type strain (GLU-3).</title>
        <authorList>
            <person name="Pitluck S."/>
            <person name="Yasawong M."/>
            <person name="Held B."/>
            <person name="Lapidus A."/>
            <person name="Nolan M."/>
            <person name="Copeland A."/>
            <person name="Lucas S."/>
            <person name="Del Rio T.G."/>
            <person name="Tice H."/>
            <person name="Cheng J.F."/>
            <person name="Chertkov O."/>
            <person name="Goodwin L."/>
            <person name="Tapia R."/>
            <person name="Han C."/>
            <person name="Liolios K."/>
            <person name="Ivanova N."/>
            <person name="Mavromatis K."/>
            <person name="Ovchinnikova G."/>
            <person name="Pati A."/>
            <person name="Chen A."/>
            <person name="Palaniappan K."/>
            <person name="Land M."/>
            <person name="Hauser L."/>
            <person name="Chang Y.J."/>
            <person name="Jeffries C.D."/>
            <person name="Pukall R."/>
            <person name="Spring S."/>
            <person name="Rohde M."/>
            <person name="Sikorski J."/>
            <person name="Goker M."/>
            <person name="Woyke T."/>
            <person name="Bristow J."/>
            <person name="Eisen J.A."/>
            <person name="Markowitz V."/>
            <person name="Hugenholtz P."/>
            <person name="Kyrpides N.C."/>
            <person name="Klenk H.P."/>
        </authorList>
    </citation>
    <scope>NUCLEOTIDE SEQUENCE [LARGE SCALE GENOMIC DNA]</scope>
    <source>
        <strain evidence="13 14">DSM 12260</strain>
    </source>
</reference>
<evidence type="ECO:0000256" key="1">
    <source>
        <dbReference type="ARBA" id="ARBA00000085"/>
    </source>
</evidence>
<evidence type="ECO:0000256" key="4">
    <source>
        <dbReference type="PROSITE-ProRule" id="PRU00110"/>
    </source>
</evidence>
<evidence type="ECO:0000259" key="8">
    <source>
        <dbReference type="PROSITE" id="PS50109"/>
    </source>
</evidence>
<dbReference type="SUPFAM" id="SSF55874">
    <property type="entry name" value="ATPase domain of HSP90 chaperone/DNA topoisomerase II/histidine kinase"/>
    <property type="match status" value="1"/>
</dbReference>
<feature type="coiled-coil region" evidence="6">
    <location>
        <begin position="379"/>
        <end position="406"/>
    </location>
</feature>
<dbReference type="Pfam" id="PF08447">
    <property type="entry name" value="PAS_3"/>
    <property type="match status" value="1"/>
</dbReference>
<evidence type="ECO:0000313" key="14">
    <source>
        <dbReference type="Proteomes" id="UP000005096"/>
    </source>
</evidence>
<dbReference type="SMART" id="SM00448">
    <property type="entry name" value="REC"/>
    <property type="match status" value="1"/>
</dbReference>
<dbReference type="InterPro" id="IPR013655">
    <property type="entry name" value="PAS_fold_3"/>
</dbReference>
<comment type="catalytic activity">
    <reaction evidence="1">
        <text>ATP + protein L-histidine = ADP + protein N-phospho-L-histidine.</text>
        <dbReference type="EC" id="2.7.13.3"/>
    </reaction>
</comment>
<keyword evidence="13" id="KW-0418">Kinase</keyword>
<dbReference type="SUPFAM" id="SSF55785">
    <property type="entry name" value="PYP-like sensor domain (PAS domain)"/>
    <property type="match status" value="3"/>
</dbReference>
<dbReference type="Gene3D" id="1.20.120.160">
    <property type="entry name" value="HPT domain"/>
    <property type="match status" value="1"/>
</dbReference>
<dbReference type="InterPro" id="IPR011006">
    <property type="entry name" value="CheY-like_superfamily"/>
</dbReference>
<evidence type="ECO:0000259" key="9">
    <source>
        <dbReference type="PROSITE" id="PS50110"/>
    </source>
</evidence>
<feature type="domain" description="PAC" evidence="11">
    <location>
        <begin position="93"/>
        <end position="145"/>
    </location>
</feature>
<dbReference type="SMART" id="SM00091">
    <property type="entry name" value="PAS"/>
    <property type="match status" value="3"/>
</dbReference>
<dbReference type="Gene3D" id="1.10.287.130">
    <property type="match status" value="1"/>
</dbReference>
<evidence type="ECO:0000256" key="3">
    <source>
        <dbReference type="ARBA" id="ARBA00022553"/>
    </source>
</evidence>
<evidence type="ECO:0000256" key="2">
    <source>
        <dbReference type="ARBA" id="ARBA00012438"/>
    </source>
</evidence>
<dbReference type="Pfam" id="PF01627">
    <property type="entry name" value="Hpt"/>
    <property type="match status" value="1"/>
</dbReference>
<dbReference type="Pfam" id="PF00072">
    <property type="entry name" value="Response_reg"/>
    <property type="match status" value="1"/>
</dbReference>
<dbReference type="PANTHER" id="PTHR45339:SF5">
    <property type="entry name" value="HISTIDINE KINASE"/>
    <property type="match status" value="1"/>
</dbReference>
<dbReference type="GO" id="GO:0005886">
    <property type="term" value="C:plasma membrane"/>
    <property type="evidence" value="ECO:0007669"/>
    <property type="project" value="UniProtKB-SubCell"/>
</dbReference>
<dbReference type="CDD" id="cd00088">
    <property type="entry name" value="HPT"/>
    <property type="match status" value="1"/>
</dbReference>
<feature type="region of interest" description="Disordered" evidence="7">
    <location>
        <begin position="775"/>
        <end position="796"/>
    </location>
</feature>
<dbReference type="STRING" id="584708.Apau_0733"/>
<gene>
    <name evidence="13" type="ORF">Apau_0733</name>
</gene>
<evidence type="ECO:0000256" key="6">
    <source>
        <dbReference type="SAM" id="Coils"/>
    </source>
</evidence>
<dbReference type="Pfam" id="PF02518">
    <property type="entry name" value="HATPase_c"/>
    <property type="match status" value="1"/>
</dbReference>
<dbReference type="InterPro" id="IPR000014">
    <property type="entry name" value="PAS"/>
</dbReference>
<dbReference type="InterPro" id="IPR036097">
    <property type="entry name" value="HisK_dim/P_sf"/>
</dbReference>
<dbReference type="EMBL" id="CM001022">
    <property type="protein sequence ID" value="EFQ23161.1"/>
    <property type="molecule type" value="Genomic_DNA"/>
</dbReference>
<dbReference type="PANTHER" id="PTHR45339">
    <property type="entry name" value="HYBRID SIGNAL TRANSDUCTION HISTIDINE KINASE J"/>
    <property type="match status" value="1"/>
</dbReference>
<dbReference type="PROSITE" id="PS50894">
    <property type="entry name" value="HPT"/>
    <property type="match status" value="1"/>
</dbReference>
<dbReference type="InterPro" id="IPR001789">
    <property type="entry name" value="Sig_transdc_resp-reg_receiver"/>
</dbReference>
<dbReference type="InterPro" id="IPR036641">
    <property type="entry name" value="HPT_dom_sf"/>
</dbReference>
<keyword evidence="13" id="KW-0808">Transferase</keyword>
<dbReference type="Proteomes" id="UP000005096">
    <property type="component" value="Chromosome"/>
</dbReference>
<feature type="domain" description="HPt" evidence="12">
    <location>
        <begin position="810"/>
        <end position="907"/>
    </location>
</feature>
<dbReference type="CDD" id="cd16922">
    <property type="entry name" value="HATPase_EvgS-ArcB-TorS-like"/>
    <property type="match status" value="1"/>
</dbReference>
<sequence>MIFLPTRRRVSASPVPKVLDFPLMDLLHSCPDPIWCIRLPDFKLVFLTLGAERLLGIPLGELPLRASVGELLVPEDLPLWKRFLQEAQERGEARAELRVRRGDGGEVWLDLRGVLTRDERGQPRYLTGIAVDVSDRRRAEDALRRSEARWRAVLNSTGDAFLMADQGGAITDCNEAFLRLGGYRKEEVLGLSLRRVVPEDQLGILDYQWHLGALQGQCDYEVDLLCRDGTRLPVWVQADRVLQEGEPPLLFAFLRDLSASRKVQEEQRHQVAFLRTLLDTIPSPVFYKDAQGRYLGCNRAFLDLVGRDLKEVEGRTAQEFLPASLLPQVVRSDMELLRHPGTLSFETPWQAGKGGERHFVVQKASFGDEREGVLGFVGVMVEITERKRMEEDLREARDRAESSSEAKMAFLSHMSHEIRTPMNAIVGLSELLLEECPHDPQREQLRLIREASGSLMELLGDILDLSKIEAGRLELDHEPFDLEETCRSVCSLLGMEAKRKGLVFSWDVAPSAQGFFLGDSFRLRQVLWNLVGNAVKFTERGRVHVTAWGEQGEGGARKVHFRVQDTGIGILPVNLERIFEYFSQGETLLHRRFPGTGLGLSISRHLVRAMGGEILVASEPGAGSVFSFSLVLSPAPEGVRSGRPGDEGSAPLPEGVRVLLAEDNPANRKLMAALLGRLHWQIREAATGEEALRLFVRTPFDLVLLDIQMPELDGLEVARRIRALEKARSAGRVLLVALTAFATKEDRRRCLEVGMDEYLPKPVTPVELRRTLGGLLSRRASSEEEPEPRGEGRGTSVTDLEVLRAMTEGDEELMREFVEEFLQSLPEQRAVLDRAYRDQDEGETAYVLHRLKGGASYLGGREMESLSADLMTLYRAGRGEEARPRIPELLGLLARAEEELREEMEVALSGAPSLREGVDGEKLPQ</sequence>
<dbReference type="Gene3D" id="3.30.450.20">
    <property type="entry name" value="PAS domain"/>
    <property type="match status" value="3"/>
</dbReference>
<dbReference type="SMART" id="SM00387">
    <property type="entry name" value="HATPase_c"/>
    <property type="match status" value="1"/>
</dbReference>
<dbReference type="EC" id="2.7.13.3" evidence="2"/>
<dbReference type="SUPFAM" id="SSF47226">
    <property type="entry name" value="Histidine-containing phosphotransfer domain, HPT domain"/>
    <property type="match status" value="1"/>
</dbReference>
<dbReference type="PROSITE" id="PS50109">
    <property type="entry name" value="HIS_KIN"/>
    <property type="match status" value="1"/>
</dbReference>
<evidence type="ECO:0000313" key="13">
    <source>
        <dbReference type="EMBL" id="EFQ23161.1"/>
    </source>
</evidence>
<evidence type="ECO:0000259" key="11">
    <source>
        <dbReference type="PROSITE" id="PS50113"/>
    </source>
</evidence>
<evidence type="ECO:0000259" key="10">
    <source>
        <dbReference type="PROSITE" id="PS50112"/>
    </source>
</evidence>
<dbReference type="Pfam" id="PF00512">
    <property type="entry name" value="HisKA"/>
    <property type="match status" value="1"/>
</dbReference>
<feature type="domain" description="PAC" evidence="11">
    <location>
        <begin position="343"/>
        <end position="395"/>
    </location>
</feature>
<dbReference type="InterPro" id="IPR003661">
    <property type="entry name" value="HisK_dim/P_dom"/>
</dbReference>
<protein>
    <recommendedName>
        <fullName evidence="2">histidine kinase</fullName>
        <ecNumber evidence="2">2.7.13.3</ecNumber>
    </recommendedName>
</protein>
<dbReference type="SMART" id="SM00073">
    <property type="entry name" value="HPT"/>
    <property type="match status" value="1"/>
</dbReference>
<dbReference type="CDD" id="cd00082">
    <property type="entry name" value="HisKA"/>
    <property type="match status" value="1"/>
</dbReference>
<dbReference type="SUPFAM" id="SSF47384">
    <property type="entry name" value="Homodimeric domain of signal transducing histidine kinase"/>
    <property type="match status" value="1"/>
</dbReference>
<dbReference type="SUPFAM" id="SSF52172">
    <property type="entry name" value="CheY-like"/>
    <property type="match status" value="1"/>
</dbReference>